<keyword evidence="1" id="KW-0472">Membrane</keyword>
<gene>
    <name evidence="2" type="ORF">CCY01nite_37250</name>
</gene>
<dbReference type="RefSeq" id="WP_146865047.1">
    <property type="nucleotide sequence ID" value="NZ_BKAU01000004.1"/>
</dbReference>
<accession>A0A512RP39</accession>
<feature type="transmembrane region" description="Helical" evidence="1">
    <location>
        <begin position="411"/>
        <end position="430"/>
    </location>
</feature>
<feature type="transmembrane region" description="Helical" evidence="1">
    <location>
        <begin position="181"/>
        <end position="203"/>
    </location>
</feature>
<protein>
    <submittedName>
        <fullName evidence="2">Uncharacterized protein</fullName>
    </submittedName>
</protein>
<keyword evidence="1" id="KW-1133">Transmembrane helix</keyword>
<dbReference type="Proteomes" id="UP000321436">
    <property type="component" value="Unassembled WGS sequence"/>
</dbReference>
<feature type="transmembrane region" description="Helical" evidence="1">
    <location>
        <begin position="244"/>
        <end position="264"/>
    </location>
</feature>
<evidence type="ECO:0000313" key="2">
    <source>
        <dbReference type="EMBL" id="GEP97465.1"/>
    </source>
</evidence>
<reference evidence="2 3" key="1">
    <citation type="submission" date="2019-07" db="EMBL/GenBank/DDBJ databases">
        <title>Whole genome shotgun sequence of Chitinophaga cymbidii NBRC 109752.</title>
        <authorList>
            <person name="Hosoyama A."/>
            <person name="Uohara A."/>
            <person name="Ohji S."/>
            <person name="Ichikawa N."/>
        </authorList>
    </citation>
    <scope>NUCLEOTIDE SEQUENCE [LARGE SCALE GENOMIC DNA]</scope>
    <source>
        <strain evidence="2 3">NBRC 109752</strain>
    </source>
</reference>
<feature type="transmembrane region" description="Helical" evidence="1">
    <location>
        <begin position="155"/>
        <end position="175"/>
    </location>
</feature>
<feature type="transmembrane region" description="Helical" evidence="1">
    <location>
        <begin position="276"/>
        <end position="299"/>
    </location>
</feature>
<feature type="transmembrane region" description="Helical" evidence="1">
    <location>
        <begin position="388"/>
        <end position="405"/>
    </location>
</feature>
<name>A0A512RP39_9BACT</name>
<evidence type="ECO:0000313" key="3">
    <source>
        <dbReference type="Proteomes" id="UP000321436"/>
    </source>
</evidence>
<dbReference type="OrthoDB" id="942886at2"/>
<dbReference type="EMBL" id="BKAU01000004">
    <property type="protein sequence ID" value="GEP97465.1"/>
    <property type="molecule type" value="Genomic_DNA"/>
</dbReference>
<dbReference type="AlphaFoldDB" id="A0A512RP39"/>
<feature type="transmembrane region" description="Helical" evidence="1">
    <location>
        <begin position="60"/>
        <end position="76"/>
    </location>
</feature>
<feature type="transmembrane region" description="Helical" evidence="1">
    <location>
        <begin position="24"/>
        <end position="48"/>
    </location>
</feature>
<keyword evidence="3" id="KW-1185">Reference proteome</keyword>
<evidence type="ECO:0000256" key="1">
    <source>
        <dbReference type="SAM" id="Phobius"/>
    </source>
</evidence>
<keyword evidence="1" id="KW-0812">Transmembrane</keyword>
<comment type="caution">
    <text evidence="2">The sequence shown here is derived from an EMBL/GenBank/DDBJ whole genome shotgun (WGS) entry which is preliminary data.</text>
</comment>
<feature type="transmembrane region" description="Helical" evidence="1">
    <location>
        <begin position="319"/>
        <end position="341"/>
    </location>
</feature>
<feature type="transmembrane region" description="Helical" evidence="1">
    <location>
        <begin position="347"/>
        <end position="368"/>
    </location>
</feature>
<sequence>MRFLLFIIILKGRAFLNDSSFSGGLRILFFFLMLLTTGLYAAGAGLLLNSQGSSPARFMSYLNLAVGALVVLKGYFPSNVPFRHIFLVAHPLSATRKALLQACYDLVTPFYLLVAVFYIVLALTADGFSGRLLAMCGLNLLAFYFPERILKMRQWWALLLLAVDVWGGMILTEGLNARTGIVLPGNVLYMQMGIIFLAGVLYVRQYKRTLQKTPVAAAARRGNVRQSLAGLTWAAIARRRQLRVGIMAAYVFKTIFCVLVLVTLDRNRARLDDLSILLAVFCSPVVICNYVLNNLFGYVPQVFVRMAYMVPQGVLFRRFLSFSLRLAWPDFLLSLGVLLAVELSWKYPLFLICAYANAAIISFLVSALAPRKVSKAFDIASFRSNTSILGNILLGGSTFALFWYAGRPLVFFTLEAAFLLVLLLVWRFGFSREYDRVVSAMAGRII</sequence>
<proteinExistence type="predicted"/>
<feature type="transmembrane region" description="Helical" evidence="1">
    <location>
        <begin position="110"/>
        <end position="134"/>
    </location>
</feature>
<organism evidence="2 3">
    <name type="scientific">Chitinophaga cymbidii</name>
    <dbReference type="NCBI Taxonomy" id="1096750"/>
    <lineage>
        <taxon>Bacteria</taxon>
        <taxon>Pseudomonadati</taxon>
        <taxon>Bacteroidota</taxon>
        <taxon>Chitinophagia</taxon>
        <taxon>Chitinophagales</taxon>
        <taxon>Chitinophagaceae</taxon>
        <taxon>Chitinophaga</taxon>
    </lineage>
</organism>